<dbReference type="AlphaFoldDB" id="A0A7C3V716"/>
<proteinExistence type="predicted"/>
<dbReference type="Gene3D" id="3.30.460.40">
    <property type="match status" value="1"/>
</dbReference>
<name>A0A7C3V716_9BACT</name>
<protein>
    <recommendedName>
        <fullName evidence="2">Nucleotidyltransferase family protein</fullName>
    </recommendedName>
</protein>
<dbReference type="Pfam" id="PF14907">
    <property type="entry name" value="NTP_transf_5"/>
    <property type="match status" value="1"/>
</dbReference>
<gene>
    <name evidence="1" type="ORF">ENW96_05445</name>
</gene>
<reference evidence="1" key="1">
    <citation type="journal article" date="2020" name="mSystems">
        <title>Genome- and Community-Level Interaction Insights into Carbon Utilization and Element Cycling Functions of Hydrothermarchaeota in Hydrothermal Sediment.</title>
        <authorList>
            <person name="Zhou Z."/>
            <person name="Liu Y."/>
            <person name="Xu W."/>
            <person name="Pan J."/>
            <person name="Luo Z.H."/>
            <person name="Li M."/>
        </authorList>
    </citation>
    <scope>NUCLEOTIDE SEQUENCE [LARGE SCALE GENOMIC DNA]</scope>
    <source>
        <strain evidence="1">SpSt-897</strain>
    </source>
</reference>
<accession>A0A7C3V716</accession>
<dbReference type="InterPro" id="IPR039498">
    <property type="entry name" value="NTP_transf_5"/>
</dbReference>
<evidence type="ECO:0008006" key="2">
    <source>
        <dbReference type="Google" id="ProtNLM"/>
    </source>
</evidence>
<evidence type="ECO:0000313" key="1">
    <source>
        <dbReference type="EMBL" id="HGF33819.1"/>
    </source>
</evidence>
<comment type="caution">
    <text evidence="1">The sequence shown here is derived from an EMBL/GenBank/DDBJ whole genome shotgun (WGS) entry which is preliminary data.</text>
</comment>
<sequence>MPLFDSPAARFNLLEYCWSLVLCASEGEEQALFWKALQRGEASFLATLRQGALFPYVYALLAEQAPTVSLPPELLAELRNAYLCSVRQAVVQESEAARVLGSLAGAGLDIVLLKGADLRLRVYPDPAVRPMTDLDLLVPPEQAGRARSLLTGLGYTPLEPEPRPGFLERFGHALGLQPPPEFSLYVDLHWEIREGLGYYRLPYEVIKPRLQEVLFHGLPLKVLAPEHLLIHLCLHTYWEFSQWRQFLDLALAIRRLPLNRKQFAAAVKACRCEVPVCRVLDLGRSLLPEPSFSPTALGLSDTRPGLAERFVADGTLGPLIPYLAVLSHHPLQDWLPFLAAKLWPQRSYLAAKLGSASRWRYLLKFLRKFQKKDFL</sequence>
<dbReference type="EMBL" id="DTMF01000142">
    <property type="protein sequence ID" value="HGF33819.1"/>
    <property type="molecule type" value="Genomic_DNA"/>
</dbReference>
<organism evidence="1">
    <name type="scientific">Desulfobacca acetoxidans</name>
    <dbReference type="NCBI Taxonomy" id="60893"/>
    <lineage>
        <taxon>Bacteria</taxon>
        <taxon>Pseudomonadati</taxon>
        <taxon>Thermodesulfobacteriota</taxon>
        <taxon>Desulfobaccia</taxon>
        <taxon>Desulfobaccales</taxon>
        <taxon>Desulfobaccaceae</taxon>
        <taxon>Desulfobacca</taxon>
    </lineage>
</organism>